<dbReference type="AlphaFoldDB" id="A0A9W2YBI6"/>
<dbReference type="Gene3D" id="1.20.5.190">
    <property type="match status" value="2"/>
</dbReference>
<feature type="region of interest" description="Actin-binding" evidence="7">
    <location>
        <begin position="581"/>
        <end position="603"/>
    </location>
</feature>
<evidence type="ECO:0000256" key="3">
    <source>
        <dbReference type="ARBA" id="ARBA00022840"/>
    </source>
</evidence>
<evidence type="ECO:0000256" key="1">
    <source>
        <dbReference type="ARBA" id="ARBA00008314"/>
    </source>
</evidence>
<dbReference type="Gene3D" id="3.40.850.10">
    <property type="entry name" value="Kinesin motor domain"/>
    <property type="match status" value="1"/>
</dbReference>
<evidence type="ECO:0000256" key="6">
    <source>
        <dbReference type="ARBA" id="ARBA00023203"/>
    </source>
</evidence>
<dbReference type="InterPro" id="IPR036072">
    <property type="entry name" value="MYSc_Myo1"/>
</dbReference>
<dbReference type="InterPro" id="IPR036961">
    <property type="entry name" value="Kinesin_motor_dom_sf"/>
</dbReference>
<dbReference type="InterPro" id="IPR000048">
    <property type="entry name" value="IQ_motif_EF-hand-BS"/>
</dbReference>
<dbReference type="GO" id="GO:0007015">
    <property type="term" value="P:actin filament organization"/>
    <property type="evidence" value="ECO:0007669"/>
    <property type="project" value="TreeGrafter"/>
</dbReference>
<evidence type="ECO:0000256" key="7">
    <source>
        <dbReference type="PROSITE-ProRule" id="PRU00782"/>
    </source>
</evidence>
<dbReference type="PROSITE" id="PS51456">
    <property type="entry name" value="MYOSIN_MOTOR"/>
    <property type="match status" value="1"/>
</dbReference>
<dbReference type="GO" id="GO:0005886">
    <property type="term" value="C:plasma membrane"/>
    <property type="evidence" value="ECO:0007669"/>
    <property type="project" value="TreeGrafter"/>
</dbReference>
<evidence type="ECO:0000313" key="11">
    <source>
        <dbReference type="RefSeq" id="XP_055860174.1"/>
    </source>
</evidence>
<keyword evidence="3 7" id="KW-0067">ATP-binding</keyword>
<feature type="domain" description="Myosin motor" evidence="8">
    <location>
        <begin position="19"/>
        <end position="704"/>
    </location>
</feature>
<dbReference type="OrthoDB" id="6108017at2759"/>
<keyword evidence="6 7" id="KW-0009">Actin-binding</keyword>
<dbReference type="PANTHER" id="PTHR13140:SF802">
    <property type="entry name" value="UNCONVENTIONAL MYOSIN-IB ISOFORM X1"/>
    <property type="match status" value="1"/>
</dbReference>
<dbReference type="Proteomes" id="UP001165740">
    <property type="component" value="Chromosome 11"/>
</dbReference>
<dbReference type="InterPro" id="IPR010926">
    <property type="entry name" value="Myosin_TH1"/>
</dbReference>
<dbReference type="SMART" id="SM00015">
    <property type="entry name" value="IQ"/>
    <property type="match status" value="6"/>
</dbReference>
<dbReference type="InterPro" id="IPR001609">
    <property type="entry name" value="Myosin_head_motor_dom-like"/>
</dbReference>
<proteinExistence type="inferred from homology"/>
<dbReference type="PROSITE" id="PS51757">
    <property type="entry name" value="TH1"/>
    <property type="match status" value="1"/>
</dbReference>
<evidence type="ECO:0000313" key="10">
    <source>
        <dbReference type="Proteomes" id="UP001165740"/>
    </source>
</evidence>
<evidence type="ECO:0000256" key="5">
    <source>
        <dbReference type="ARBA" id="ARBA00023175"/>
    </source>
</evidence>
<dbReference type="InterPro" id="IPR027417">
    <property type="entry name" value="P-loop_NTPase"/>
</dbReference>
<dbReference type="CDD" id="cd23767">
    <property type="entry name" value="IQCD"/>
    <property type="match status" value="2"/>
</dbReference>
<gene>
    <name evidence="11" type="primary">LOC106056704</name>
</gene>
<dbReference type="GO" id="GO:0000146">
    <property type="term" value="F:microfilament motor activity"/>
    <property type="evidence" value="ECO:0007669"/>
    <property type="project" value="TreeGrafter"/>
</dbReference>
<dbReference type="GO" id="GO:0051015">
    <property type="term" value="F:actin filament binding"/>
    <property type="evidence" value="ECO:0007669"/>
    <property type="project" value="TreeGrafter"/>
</dbReference>
<dbReference type="SUPFAM" id="SSF52540">
    <property type="entry name" value="P-loop containing nucleoside triphosphate hydrolases"/>
    <property type="match status" value="2"/>
</dbReference>
<dbReference type="FunFam" id="1.10.10.820:FF:000001">
    <property type="entry name" value="Myosin heavy chain"/>
    <property type="match status" value="1"/>
</dbReference>
<keyword evidence="10" id="KW-1185">Reference proteome</keyword>
<dbReference type="RefSeq" id="XP_055860174.1">
    <property type="nucleotide sequence ID" value="XM_056004199.1"/>
</dbReference>
<evidence type="ECO:0000256" key="4">
    <source>
        <dbReference type="ARBA" id="ARBA00023123"/>
    </source>
</evidence>
<dbReference type="GO" id="GO:0005737">
    <property type="term" value="C:cytoplasm"/>
    <property type="evidence" value="ECO:0007669"/>
    <property type="project" value="TreeGrafter"/>
</dbReference>
<dbReference type="Pfam" id="PF00063">
    <property type="entry name" value="Myosin_head"/>
    <property type="match status" value="1"/>
</dbReference>
<dbReference type="GO" id="GO:0016459">
    <property type="term" value="C:myosin complex"/>
    <property type="evidence" value="ECO:0007669"/>
    <property type="project" value="UniProtKB-KW"/>
</dbReference>
<dbReference type="Gene3D" id="1.20.120.720">
    <property type="entry name" value="Myosin VI head, motor domain, U50 subdomain"/>
    <property type="match status" value="1"/>
</dbReference>
<feature type="domain" description="TH1" evidence="9">
    <location>
        <begin position="954"/>
        <end position="1157"/>
    </location>
</feature>
<dbReference type="CDD" id="cd01378">
    <property type="entry name" value="MYSc_Myo1"/>
    <property type="match status" value="1"/>
</dbReference>
<dbReference type="GO" id="GO:0030048">
    <property type="term" value="P:actin filament-based movement"/>
    <property type="evidence" value="ECO:0007669"/>
    <property type="project" value="TreeGrafter"/>
</dbReference>
<dbReference type="OMA" id="NARKMYS"/>
<feature type="binding site" evidence="7">
    <location>
        <begin position="112"/>
        <end position="119"/>
    </location>
    <ligand>
        <name>ATP</name>
        <dbReference type="ChEBI" id="CHEBI:30616"/>
    </ligand>
</feature>
<dbReference type="GO" id="GO:0005902">
    <property type="term" value="C:microvillus"/>
    <property type="evidence" value="ECO:0007669"/>
    <property type="project" value="TreeGrafter"/>
</dbReference>
<keyword evidence="5 7" id="KW-0505">Motor protein</keyword>
<dbReference type="GeneID" id="106056704"/>
<keyword evidence="4 7" id="KW-0518">Myosin</keyword>
<protein>
    <submittedName>
        <fullName evidence="11">Unconventional myosin-Ib-like isoform X1</fullName>
    </submittedName>
</protein>
<dbReference type="Pfam" id="PF00612">
    <property type="entry name" value="IQ"/>
    <property type="match status" value="1"/>
</dbReference>
<dbReference type="FunFam" id="1.20.58.530:FF:000004">
    <property type="entry name" value="Unconventional myosin ID"/>
    <property type="match status" value="1"/>
</dbReference>
<keyword evidence="2 7" id="KW-0547">Nucleotide-binding</keyword>
<evidence type="ECO:0000259" key="8">
    <source>
        <dbReference type="PROSITE" id="PS51456"/>
    </source>
</evidence>
<accession>A0A9W2YBI6</accession>
<dbReference type="Gene3D" id="6.20.240.20">
    <property type="match status" value="1"/>
</dbReference>
<dbReference type="PANTHER" id="PTHR13140">
    <property type="entry name" value="MYOSIN"/>
    <property type="match status" value="1"/>
</dbReference>
<comment type="similarity">
    <text evidence="1 7">Belongs to the TRAFAC class myosin-kinesin ATPase superfamily. Myosin family.</text>
</comment>
<dbReference type="PRINTS" id="PR00193">
    <property type="entry name" value="MYOSINHEAVY"/>
</dbReference>
<evidence type="ECO:0000256" key="2">
    <source>
        <dbReference type="ARBA" id="ARBA00022741"/>
    </source>
</evidence>
<dbReference type="Gene3D" id="1.10.10.820">
    <property type="match status" value="1"/>
</dbReference>
<dbReference type="PROSITE" id="PS50096">
    <property type="entry name" value="IQ"/>
    <property type="match status" value="4"/>
</dbReference>
<dbReference type="Pfam" id="PF06017">
    <property type="entry name" value="Myosin_TH1"/>
    <property type="match status" value="1"/>
</dbReference>
<sequence>MTILMALHLGTLQIFENNVGVSDAVLLDPMTEEAFIDNLEKRFQHQQIYTYIGNVVVSVNPYEKLPLYTHAVIEEYRSRNIYELPPHIYAITDDAYRSMRDKNLDQCIIISGESGAGKTEASKVIMQYVAEVSGKGQDIDRVKEQLLQSNPVLEAFGNAKTTRNDNSSRFGKYMDIEFDFKGDPVGGVITNYLLEKSRVASQNSGERSFHIFYQMLSGMDDSSLSQLLLIRGAENYNFLNKSGCVEVDTRDDVGDFRAVQNGMTVIGFEQEEVDNIFKLLASILKLGNIDFSERPNADGTDGCDVTNMSEVEEVCQLIGCSSDILAGSLMQRTVAVKGDMVKTDLSLAGATYARDALCKAIYSRLFTWLIKRINSSIKVREDLQTRTKVMGVLDIYGFEVFQNNSFEQFIINYCNEKLQQIFIELTLKEEQDEYVKEGIEWIHVDYFNNSVICDLIEKQNLGILALLDEECLRPGNTSDKTFLDKLDERCSKHPHYESRKKNQSDKSLPHDAFRLKHYAGSVLYKVNGFIDKNNDLLFRDLSQAMYVCSHPMLQELFPEGKPGENSLKRPITAGSQFKTSVTELMKNLSSKNPNYIRCIKPNDYKQANVLDREIVKHQVRYLGLMENVRVRRAGYAFRQAYPLFLFRYKMLATETWPHWTGNPMEGVQKILEAQGIPSEEFAFGKTKIFIRNPRLLFDMEERRRERMHHLATLIRATWLQYKYRKLYQRMRASQIIIAAIYRGYWAKKRYQKVKKSTLIIQCYTRGWKARVILRELKLAKRREEAATYICKIYRGYKARCLLAHLKHEKHLNICATTIRKTYLGWKARKLLAAMKKEKKVLWANQVIHKYYRGWKVRQQYRPKFRRIAGPKISRFMITALKKQYLLKLKRSLPSMSPTCEDWPKPPNRFKATSEELRKIFHRWRCAQYRKKIDPATKEKLNEKMTASDLFKDKKEIYPASVPQPFRGDYVDIKSNVKWQKLSKSTQDTTIIFADNVNKVNRADGKMVSKVLVLTNQALLVLDPKSLVIKYRIPLTMIHKISVSPFKDNLCIFHLLKEDEDEEGEDEEEEDGGRENGEIASKKGDFIFSTAHVIEAVTKTLLEMKKVCKPPEVQILPQINADFRGSTVEVSFKKSQGESVNGSVKIARKGNRLDIMES</sequence>
<name>A0A9W2YBI6_BIOGL</name>
<dbReference type="GO" id="GO:0006897">
    <property type="term" value="P:endocytosis"/>
    <property type="evidence" value="ECO:0007669"/>
    <property type="project" value="TreeGrafter"/>
</dbReference>
<dbReference type="GO" id="GO:0005524">
    <property type="term" value="F:ATP binding"/>
    <property type="evidence" value="ECO:0007669"/>
    <property type="project" value="UniProtKB-UniRule"/>
</dbReference>
<dbReference type="SMART" id="SM00242">
    <property type="entry name" value="MYSc"/>
    <property type="match status" value="1"/>
</dbReference>
<reference evidence="11" key="1">
    <citation type="submission" date="2025-08" db="UniProtKB">
        <authorList>
            <consortium name="RefSeq"/>
        </authorList>
    </citation>
    <scope>IDENTIFICATION</scope>
</reference>
<organism evidence="10 11">
    <name type="scientific">Biomphalaria glabrata</name>
    <name type="common">Bloodfluke planorb</name>
    <name type="synonym">Freshwater snail</name>
    <dbReference type="NCBI Taxonomy" id="6526"/>
    <lineage>
        <taxon>Eukaryota</taxon>
        <taxon>Metazoa</taxon>
        <taxon>Spiralia</taxon>
        <taxon>Lophotrochozoa</taxon>
        <taxon>Mollusca</taxon>
        <taxon>Gastropoda</taxon>
        <taxon>Heterobranchia</taxon>
        <taxon>Euthyneura</taxon>
        <taxon>Panpulmonata</taxon>
        <taxon>Hygrophila</taxon>
        <taxon>Lymnaeoidea</taxon>
        <taxon>Planorbidae</taxon>
        <taxon>Biomphalaria</taxon>
    </lineage>
</organism>
<dbReference type="Gene3D" id="1.20.58.530">
    <property type="match status" value="1"/>
</dbReference>
<evidence type="ECO:0000259" key="9">
    <source>
        <dbReference type="PROSITE" id="PS51757"/>
    </source>
</evidence>